<evidence type="ECO:0000256" key="1">
    <source>
        <dbReference type="ARBA" id="ARBA00004651"/>
    </source>
</evidence>
<keyword evidence="6 8" id="KW-1133">Transmembrane helix</keyword>
<protein>
    <submittedName>
        <fullName evidence="11">Vitamin B12 import ATP-binding protein BtuD</fullName>
    </submittedName>
</protein>
<dbReference type="PROSITE" id="PS50929">
    <property type="entry name" value="ABC_TM1F"/>
    <property type="match status" value="1"/>
</dbReference>
<evidence type="ECO:0000256" key="7">
    <source>
        <dbReference type="ARBA" id="ARBA00023136"/>
    </source>
</evidence>
<evidence type="ECO:0000256" key="6">
    <source>
        <dbReference type="ARBA" id="ARBA00022989"/>
    </source>
</evidence>
<dbReference type="InterPro" id="IPR017871">
    <property type="entry name" value="ABC_transporter-like_CS"/>
</dbReference>
<dbReference type="AlphaFoldDB" id="A0A6S7F6L3"/>
<evidence type="ECO:0000256" key="8">
    <source>
        <dbReference type="SAM" id="Phobius"/>
    </source>
</evidence>
<dbReference type="InterPro" id="IPR003439">
    <property type="entry name" value="ABC_transporter-like_ATP-bd"/>
</dbReference>
<dbReference type="InterPro" id="IPR003593">
    <property type="entry name" value="AAA+_ATPase"/>
</dbReference>
<dbReference type="GO" id="GO:0034040">
    <property type="term" value="F:ATPase-coupled lipid transmembrane transporter activity"/>
    <property type="evidence" value="ECO:0007669"/>
    <property type="project" value="TreeGrafter"/>
</dbReference>
<accession>A0A6S7F6L3</accession>
<feature type="transmembrane region" description="Helical" evidence="8">
    <location>
        <begin position="56"/>
        <end position="76"/>
    </location>
</feature>
<feature type="transmembrane region" description="Helical" evidence="8">
    <location>
        <begin position="144"/>
        <end position="177"/>
    </location>
</feature>
<dbReference type="SMART" id="SM00382">
    <property type="entry name" value="AAA"/>
    <property type="match status" value="1"/>
</dbReference>
<dbReference type="PANTHER" id="PTHR24221:SF654">
    <property type="entry name" value="ATP-BINDING CASSETTE SUB-FAMILY B MEMBER 6"/>
    <property type="match status" value="1"/>
</dbReference>
<evidence type="ECO:0000313" key="12">
    <source>
        <dbReference type="Proteomes" id="UP000494183"/>
    </source>
</evidence>
<dbReference type="InterPro" id="IPR036640">
    <property type="entry name" value="ABC1_TM_sf"/>
</dbReference>
<keyword evidence="5 11" id="KW-0067">ATP-binding</keyword>
<dbReference type="Gene3D" id="1.20.1560.10">
    <property type="entry name" value="ABC transporter type 1, transmembrane domain"/>
    <property type="match status" value="1"/>
</dbReference>
<evidence type="ECO:0000256" key="3">
    <source>
        <dbReference type="ARBA" id="ARBA00022692"/>
    </source>
</evidence>
<feature type="domain" description="ABC transporter" evidence="9">
    <location>
        <begin position="340"/>
        <end position="566"/>
    </location>
</feature>
<dbReference type="GO" id="GO:0140359">
    <property type="term" value="F:ABC-type transporter activity"/>
    <property type="evidence" value="ECO:0007669"/>
    <property type="project" value="InterPro"/>
</dbReference>
<gene>
    <name evidence="11" type="primary">btuD_16</name>
    <name evidence="11" type="ORF">LMG6000_04711</name>
</gene>
<evidence type="ECO:0000313" key="11">
    <source>
        <dbReference type="EMBL" id="CAB3936099.1"/>
    </source>
</evidence>
<dbReference type="Gene3D" id="3.40.50.300">
    <property type="entry name" value="P-loop containing nucleotide triphosphate hydrolases"/>
    <property type="match status" value="1"/>
</dbReference>
<comment type="subcellular location">
    <subcellularLocation>
        <location evidence="1">Cell membrane</location>
        <topology evidence="1">Multi-pass membrane protein</topology>
    </subcellularLocation>
</comment>
<dbReference type="InterPro" id="IPR011527">
    <property type="entry name" value="ABC1_TM_dom"/>
</dbReference>
<dbReference type="InterPro" id="IPR039421">
    <property type="entry name" value="Type_1_exporter"/>
</dbReference>
<evidence type="ECO:0000256" key="5">
    <source>
        <dbReference type="ARBA" id="ARBA00022840"/>
    </source>
</evidence>
<dbReference type="OrthoDB" id="8554730at2"/>
<sequence length="566" mass="61757">MGRAALVLYRALWQYAEGARRQLMGAVALLSGAQLVKLTLPWLASHAINALQQNEMSTAGLWILFLVGSYMMSWVFHGPGRVLEGNVGVHVRERLADDLYARIAAAPLTWRDGRHSGDLQHRVLQSSRALSGFARGMYGYLHSALNFIGPLVALTLLSHVSGIVAVTGYLIIALVTLRFDLALMRLARAENDEERRYVAALLDFISNAGTVIGLRLQAASRKILGRRLETVMKPLRRALWVNEVKWCVVDLAGMCLTWILVVEYVLRHREPGQALLLGTIFMIYQYAQQAASVVSAIASNFQSFSRMHTDYSSAEPIWQAPGDPKAAVPAVRADAPWQTLELRGATWRYSDEGRGGLHGVDLVLRRGSRVALIGASGGGKSTLLRTLAGLYPPQQGELLRDGKPVAWAELRTLATLIPQEAEVFEASVQENLTFGEPADAQALQAAVHTGVFDEVLQRMPNGLASPVNERGSNLSGGQRQRLALSRGALAAQGSSLLLLDEPTSALDPQAEGRVFDRMYAAFPSACIVASVHRPSLLNRFDTIVVMEAGRVVDAGPRDEVLARHKL</sequence>
<dbReference type="GO" id="GO:0016887">
    <property type="term" value="F:ATP hydrolysis activity"/>
    <property type="evidence" value="ECO:0007669"/>
    <property type="project" value="InterPro"/>
</dbReference>
<keyword evidence="7 8" id="KW-0472">Membrane</keyword>
<evidence type="ECO:0000259" key="10">
    <source>
        <dbReference type="PROSITE" id="PS50929"/>
    </source>
</evidence>
<reference evidence="11 12" key="1">
    <citation type="submission" date="2020-04" db="EMBL/GenBank/DDBJ databases">
        <authorList>
            <person name="De Canck E."/>
        </authorList>
    </citation>
    <scope>NUCLEOTIDE SEQUENCE [LARGE SCALE GENOMIC DNA]</scope>
    <source>
        <strain evidence="11 12">LMG 6000</strain>
    </source>
</reference>
<dbReference type="GO" id="GO:0005524">
    <property type="term" value="F:ATP binding"/>
    <property type="evidence" value="ECO:0007669"/>
    <property type="project" value="UniProtKB-KW"/>
</dbReference>
<dbReference type="InterPro" id="IPR027417">
    <property type="entry name" value="P-loop_NTPase"/>
</dbReference>
<dbReference type="Pfam" id="PF00005">
    <property type="entry name" value="ABC_tran"/>
    <property type="match status" value="1"/>
</dbReference>
<keyword evidence="3 8" id="KW-0812">Transmembrane</keyword>
<dbReference type="PROSITE" id="PS00211">
    <property type="entry name" value="ABC_TRANSPORTER_1"/>
    <property type="match status" value="1"/>
</dbReference>
<dbReference type="EMBL" id="CADILH010000008">
    <property type="protein sequence ID" value="CAB3936099.1"/>
    <property type="molecule type" value="Genomic_DNA"/>
</dbReference>
<dbReference type="PANTHER" id="PTHR24221">
    <property type="entry name" value="ATP-BINDING CASSETTE SUB-FAMILY B"/>
    <property type="match status" value="1"/>
</dbReference>
<dbReference type="GO" id="GO:0005886">
    <property type="term" value="C:plasma membrane"/>
    <property type="evidence" value="ECO:0007669"/>
    <property type="project" value="UniProtKB-SubCell"/>
</dbReference>
<evidence type="ECO:0000256" key="4">
    <source>
        <dbReference type="ARBA" id="ARBA00022741"/>
    </source>
</evidence>
<dbReference type="SUPFAM" id="SSF90123">
    <property type="entry name" value="ABC transporter transmembrane region"/>
    <property type="match status" value="1"/>
</dbReference>
<organism evidence="11 12">
    <name type="scientific">Achromobacter insolitus</name>
    <dbReference type="NCBI Taxonomy" id="217204"/>
    <lineage>
        <taxon>Bacteria</taxon>
        <taxon>Pseudomonadati</taxon>
        <taxon>Pseudomonadota</taxon>
        <taxon>Betaproteobacteria</taxon>
        <taxon>Burkholderiales</taxon>
        <taxon>Alcaligenaceae</taxon>
        <taxon>Achromobacter</taxon>
    </lineage>
</organism>
<evidence type="ECO:0000256" key="2">
    <source>
        <dbReference type="ARBA" id="ARBA00022475"/>
    </source>
</evidence>
<dbReference type="SUPFAM" id="SSF52540">
    <property type="entry name" value="P-loop containing nucleoside triphosphate hydrolases"/>
    <property type="match status" value="1"/>
</dbReference>
<name>A0A6S7F6L3_9BURK</name>
<feature type="domain" description="ABC transmembrane type-1" evidence="10">
    <location>
        <begin position="25"/>
        <end position="306"/>
    </location>
</feature>
<keyword evidence="2" id="KW-1003">Cell membrane</keyword>
<dbReference type="Proteomes" id="UP000494183">
    <property type="component" value="Unassembled WGS sequence"/>
</dbReference>
<evidence type="ECO:0000259" key="9">
    <source>
        <dbReference type="PROSITE" id="PS50893"/>
    </source>
</evidence>
<feature type="transmembrane region" description="Helical" evidence="8">
    <location>
        <begin position="197"/>
        <end position="218"/>
    </location>
</feature>
<dbReference type="Pfam" id="PF00664">
    <property type="entry name" value="ABC_membrane"/>
    <property type="match status" value="1"/>
</dbReference>
<proteinExistence type="predicted"/>
<keyword evidence="12" id="KW-1185">Reference proteome</keyword>
<keyword evidence="4" id="KW-0547">Nucleotide-binding</keyword>
<dbReference type="PROSITE" id="PS50893">
    <property type="entry name" value="ABC_TRANSPORTER_2"/>
    <property type="match status" value="1"/>
</dbReference>